<gene>
    <name evidence="1" type="ORF">NBEOAGPD_0213</name>
</gene>
<dbReference type="EMBL" id="BPQM01000004">
    <property type="protein sequence ID" value="GJD77012.1"/>
    <property type="molecule type" value="Genomic_DNA"/>
</dbReference>
<dbReference type="Proteomes" id="UP001055108">
    <property type="component" value="Unassembled WGS sequence"/>
</dbReference>
<evidence type="ECO:0000313" key="1">
    <source>
        <dbReference type="EMBL" id="GJD77012.1"/>
    </source>
</evidence>
<reference evidence="1" key="2">
    <citation type="submission" date="2021-08" db="EMBL/GenBank/DDBJ databases">
        <authorList>
            <person name="Tani A."/>
            <person name="Ola A."/>
            <person name="Ogura Y."/>
            <person name="Katsura K."/>
            <person name="Hayashi T."/>
        </authorList>
    </citation>
    <scope>NUCLEOTIDE SEQUENCE</scope>
    <source>
        <strain evidence="1">NBRC 103626</strain>
    </source>
</reference>
<protein>
    <submittedName>
        <fullName evidence="1">Uncharacterized protein</fullName>
    </submittedName>
</protein>
<keyword evidence="2" id="KW-1185">Reference proteome</keyword>
<organism evidence="1 2">
    <name type="scientific">Methylobacterium gregans</name>
    <dbReference type="NCBI Taxonomy" id="374424"/>
    <lineage>
        <taxon>Bacteria</taxon>
        <taxon>Pseudomonadati</taxon>
        <taxon>Pseudomonadota</taxon>
        <taxon>Alphaproteobacteria</taxon>
        <taxon>Hyphomicrobiales</taxon>
        <taxon>Methylobacteriaceae</taxon>
        <taxon>Methylobacterium</taxon>
    </lineage>
</organism>
<accession>A0AA37M909</accession>
<sequence length="319" mass="35800">MSQCLRLQQASTFRQVAQLPDYLFGRYMPDVDHRTAGEVLSHPAFATVRRSYVVGTMANYEFARFPGNIQPAAYRTIAIGVLVCLWSASDPVDRTTWPTVARFKQLASAFSLAGTRQIDDFIGRLVRTGDIVLDRVATDGRVRLLRPTDKLLTWDRQTLKSYYDVLQALYPEPGYGPAVACDLTFQRAHRKGALVVFPAIGKFLHWNVDLLPFHQMYQGCHILMVLTDLALADPGKPIRERDLTHLRDSFGVSRSHIRNILQAAETADLLVQSKQDRQGFTPTPRGLTAVDIFIANTLACHDLTDRLALTEMEQDAGLL</sequence>
<dbReference type="AlphaFoldDB" id="A0AA37M909"/>
<evidence type="ECO:0000313" key="2">
    <source>
        <dbReference type="Proteomes" id="UP001055108"/>
    </source>
</evidence>
<proteinExistence type="predicted"/>
<comment type="caution">
    <text evidence="1">The sequence shown here is derived from an EMBL/GenBank/DDBJ whole genome shotgun (WGS) entry which is preliminary data.</text>
</comment>
<reference evidence="1" key="1">
    <citation type="journal article" date="2016" name="Front. Microbiol.">
        <title>Genome Sequence of the Piezophilic, Mesophilic Sulfate-Reducing Bacterium Desulfovibrio indicus J2T.</title>
        <authorList>
            <person name="Cao J."/>
            <person name="Maignien L."/>
            <person name="Shao Z."/>
            <person name="Alain K."/>
            <person name="Jebbar M."/>
        </authorList>
    </citation>
    <scope>NUCLEOTIDE SEQUENCE</scope>
    <source>
        <strain evidence="1">NBRC 103626</strain>
    </source>
</reference>
<name>A0AA37M909_9HYPH</name>